<evidence type="ECO:0000256" key="1">
    <source>
        <dbReference type="SAM" id="MobiDB-lite"/>
    </source>
</evidence>
<sequence length="274" mass="29116">EGDRERGKVGDQGDCGGRGRRRPPLSLSGASTHGGAAGRAVDGGWRSALYAGAVSGGGRAGEGREQEEGGNGGRGGGRSCDCRSPFPPLPASVPVASRLSVALVAAYRLLTVRRGGRWTVTPGVDGGAQERVVGGGRRRAGAGGGWRHAGAGGRRRHRRARRGAVRLRRRRQQWRRRRTRSCGRTGWHNATVATVIGDGRIALLSGISAQDLFVWFPVYGIRVDVPCSSVIYFNVGVVFKHFPLAVCEAPPPSPDTGLGLGRQCRWGQRPHGRH</sequence>
<reference evidence="2 3" key="3">
    <citation type="journal article" date="2013" name="Rice">
        <title>Improvement of the Oryza sativa Nipponbare reference genome using next generation sequence and optical map data.</title>
        <authorList>
            <person name="Kawahara Y."/>
            <person name="de la Bastide M."/>
            <person name="Hamilton J.P."/>
            <person name="Kanamori H."/>
            <person name="McCombie W.R."/>
            <person name="Ouyang S."/>
            <person name="Schwartz D.C."/>
            <person name="Tanaka T."/>
            <person name="Wu J."/>
            <person name="Zhou S."/>
            <person name="Childs K.L."/>
            <person name="Davidson R.M."/>
            <person name="Lin H."/>
            <person name="Quesada-Ocampo L."/>
            <person name="Vaillancourt B."/>
            <person name="Sakai H."/>
            <person name="Lee S.S."/>
            <person name="Kim J."/>
            <person name="Numa H."/>
            <person name="Itoh T."/>
            <person name="Buell C.R."/>
            <person name="Matsumoto T."/>
        </authorList>
    </citation>
    <scope>NUCLEOTIDE SEQUENCE [LARGE SCALE GENOMIC DNA]</scope>
    <source>
        <strain evidence="3">cv. Nipponbare</strain>
    </source>
</reference>
<evidence type="ECO:0000313" key="2">
    <source>
        <dbReference type="EMBL" id="BAT07676.1"/>
    </source>
</evidence>
<feature type="region of interest" description="Disordered" evidence="1">
    <location>
        <begin position="129"/>
        <end position="160"/>
    </location>
</feature>
<dbReference type="PaxDb" id="39947-A0A0P0XM38"/>
<feature type="non-terminal residue" evidence="2">
    <location>
        <position position="1"/>
    </location>
</feature>
<reference evidence="3" key="1">
    <citation type="journal article" date="2005" name="Nature">
        <title>The map-based sequence of the rice genome.</title>
        <authorList>
            <consortium name="International rice genome sequencing project (IRGSP)"/>
            <person name="Matsumoto T."/>
            <person name="Wu J."/>
            <person name="Kanamori H."/>
            <person name="Katayose Y."/>
            <person name="Fujisawa M."/>
            <person name="Namiki N."/>
            <person name="Mizuno H."/>
            <person name="Yamamoto K."/>
            <person name="Antonio B.A."/>
            <person name="Baba T."/>
            <person name="Sakata K."/>
            <person name="Nagamura Y."/>
            <person name="Aoki H."/>
            <person name="Arikawa K."/>
            <person name="Arita K."/>
            <person name="Bito T."/>
            <person name="Chiden Y."/>
            <person name="Fujitsuka N."/>
            <person name="Fukunaka R."/>
            <person name="Hamada M."/>
            <person name="Harada C."/>
            <person name="Hayashi A."/>
            <person name="Hijishita S."/>
            <person name="Honda M."/>
            <person name="Hosokawa S."/>
            <person name="Ichikawa Y."/>
            <person name="Idonuma A."/>
            <person name="Iijima M."/>
            <person name="Ikeda M."/>
            <person name="Ikeno M."/>
            <person name="Ito K."/>
            <person name="Ito S."/>
            <person name="Ito T."/>
            <person name="Ito Y."/>
            <person name="Ito Y."/>
            <person name="Iwabuchi A."/>
            <person name="Kamiya K."/>
            <person name="Karasawa W."/>
            <person name="Kurita K."/>
            <person name="Katagiri S."/>
            <person name="Kikuta A."/>
            <person name="Kobayashi H."/>
            <person name="Kobayashi N."/>
            <person name="Machita K."/>
            <person name="Maehara T."/>
            <person name="Masukawa M."/>
            <person name="Mizubayashi T."/>
            <person name="Mukai Y."/>
            <person name="Nagasaki H."/>
            <person name="Nagata Y."/>
            <person name="Naito S."/>
            <person name="Nakashima M."/>
            <person name="Nakama Y."/>
            <person name="Nakamichi Y."/>
            <person name="Nakamura M."/>
            <person name="Meguro A."/>
            <person name="Negishi M."/>
            <person name="Ohta I."/>
            <person name="Ohta T."/>
            <person name="Okamoto M."/>
            <person name="Ono N."/>
            <person name="Saji S."/>
            <person name="Sakaguchi M."/>
            <person name="Sakai K."/>
            <person name="Shibata M."/>
            <person name="Shimokawa T."/>
            <person name="Song J."/>
            <person name="Takazaki Y."/>
            <person name="Terasawa K."/>
            <person name="Tsugane M."/>
            <person name="Tsuji K."/>
            <person name="Ueda S."/>
            <person name="Waki K."/>
            <person name="Yamagata H."/>
            <person name="Yamamoto M."/>
            <person name="Yamamoto S."/>
            <person name="Yamane H."/>
            <person name="Yoshiki S."/>
            <person name="Yoshihara R."/>
            <person name="Yukawa K."/>
            <person name="Zhong H."/>
            <person name="Yano M."/>
            <person name="Yuan Q."/>
            <person name="Ouyang S."/>
            <person name="Liu J."/>
            <person name="Jones K.M."/>
            <person name="Gansberger K."/>
            <person name="Moffat K."/>
            <person name="Hill J."/>
            <person name="Bera J."/>
            <person name="Fadrosh D."/>
            <person name="Jin S."/>
            <person name="Johri S."/>
            <person name="Kim M."/>
            <person name="Overton L."/>
            <person name="Reardon M."/>
            <person name="Tsitrin T."/>
            <person name="Vuong H."/>
            <person name="Weaver B."/>
            <person name="Ciecko A."/>
            <person name="Tallon L."/>
            <person name="Jackson J."/>
            <person name="Pai G."/>
            <person name="Aken S.V."/>
            <person name="Utterback T."/>
            <person name="Reidmuller S."/>
            <person name="Feldblyum T."/>
            <person name="Hsiao J."/>
            <person name="Zismann V."/>
            <person name="Iobst S."/>
            <person name="de Vazeille A.R."/>
            <person name="Buell C.R."/>
            <person name="Ying K."/>
            <person name="Li Y."/>
            <person name="Lu T."/>
            <person name="Huang Y."/>
            <person name="Zhao Q."/>
            <person name="Feng Q."/>
            <person name="Zhang L."/>
            <person name="Zhu J."/>
            <person name="Weng Q."/>
            <person name="Mu J."/>
            <person name="Lu Y."/>
            <person name="Fan D."/>
            <person name="Liu Y."/>
            <person name="Guan J."/>
            <person name="Zhang Y."/>
            <person name="Yu S."/>
            <person name="Liu X."/>
            <person name="Zhang Y."/>
            <person name="Hong G."/>
            <person name="Han B."/>
            <person name="Choisne N."/>
            <person name="Demange N."/>
            <person name="Orjeda G."/>
            <person name="Samain S."/>
            <person name="Cattolico L."/>
            <person name="Pelletier E."/>
            <person name="Couloux A."/>
            <person name="Segurens B."/>
            <person name="Wincker P."/>
            <person name="D'Hont A."/>
            <person name="Scarpelli C."/>
            <person name="Weissenbach J."/>
            <person name="Salanoubat M."/>
            <person name="Quetier F."/>
            <person name="Yu Y."/>
            <person name="Kim H.R."/>
            <person name="Rambo T."/>
            <person name="Currie J."/>
            <person name="Collura K."/>
            <person name="Luo M."/>
            <person name="Yang T."/>
            <person name="Ammiraju J.S.S."/>
            <person name="Engler F."/>
            <person name="Soderlund C."/>
            <person name="Wing R.A."/>
            <person name="Palmer L.E."/>
            <person name="de la Bastide M."/>
            <person name="Spiegel L."/>
            <person name="Nascimento L."/>
            <person name="Zutavern T."/>
            <person name="O'Shaughnessy A."/>
            <person name="Dike S."/>
            <person name="Dedhia N."/>
            <person name="Preston R."/>
            <person name="Balija V."/>
            <person name="McCombie W.R."/>
            <person name="Chow T."/>
            <person name="Chen H."/>
            <person name="Chung M."/>
            <person name="Chen C."/>
            <person name="Shaw J."/>
            <person name="Wu H."/>
            <person name="Hsiao K."/>
            <person name="Chao Y."/>
            <person name="Chu M."/>
            <person name="Cheng C."/>
            <person name="Hour A."/>
            <person name="Lee P."/>
            <person name="Lin S."/>
            <person name="Lin Y."/>
            <person name="Liou J."/>
            <person name="Liu S."/>
            <person name="Hsing Y."/>
            <person name="Raghuvanshi S."/>
            <person name="Mohanty A."/>
            <person name="Bharti A.K."/>
            <person name="Gaur A."/>
            <person name="Gupta V."/>
            <person name="Kumar D."/>
            <person name="Ravi V."/>
            <person name="Vij S."/>
            <person name="Kapur A."/>
            <person name="Khurana P."/>
            <person name="Khurana P."/>
            <person name="Khurana J.P."/>
            <person name="Tyagi A.K."/>
            <person name="Gaikwad K."/>
            <person name="Singh A."/>
            <person name="Dalal V."/>
            <person name="Srivastava S."/>
            <person name="Dixit A."/>
            <person name="Pal A.K."/>
            <person name="Ghazi I.A."/>
            <person name="Yadav M."/>
            <person name="Pandit A."/>
            <person name="Bhargava A."/>
            <person name="Sureshbabu K."/>
            <person name="Batra K."/>
            <person name="Sharma T.R."/>
            <person name="Mohapatra T."/>
            <person name="Singh N.K."/>
            <person name="Messing J."/>
            <person name="Nelson A.B."/>
            <person name="Fuks G."/>
            <person name="Kavchok S."/>
            <person name="Keizer G."/>
            <person name="Linton E."/>
            <person name="Llaca V."/>
            <person name="Song R."/>
            <person name="Tanyolac B."/>
            <person name="Young S."/>
            <person name="Ho-Il K."/>
            <person name="Hahn J.H."/>
            <person name="Sangsakoo G."/>
            <person name="Vanavichit A."/>
            <person name="de Mattos Luiz.A.T."/>
            <person name="Zimmer P.D."/>
            <person name="Malone G."/>
            <person name="Dellagostin O."/>
            <person name="de Oliveira A.C."/>
            <person name="Bevan M."/>
            <person name="Bancroft I."/>
            <person name="Minx P."/>
            <person name="Cordum H."/>
            <person name="Wilson R."/>
            <person name="Cheng Z."/>
            <person name="Jin W."/>
            <person name="Jiang J."/>
            <person name="Leong S.A."/>
            <person name="Iwama H."/>
            <person name="Gojobori T."/>
            <person name="Itoh T."/>
            <person name="Niimura Y."/>
            <person name="Fujii Y."/>
            <person name="Habara T."/>
            <person name="Sakai H."/>
            <person name="Sato Y."/>
            <person name="Wilson G."/>
            <person name="Kumar K."/>
            <person name="McCouch S."/>
            <person name="Juretic N."/>
            <person name="Hoen D."/>
            <person name="Wright S."/>
            <person name="Bruskiewich R."/>
            <person name="Bureau T."/>
            <person name="Miyao A."/>
            <person name="Hirochika H."/>
            <person name="Nishikawa T."/>
            <person name="Kadowaki K."/>
            <person name="Sugiura M."/>
            <person name="Burr B."/>
            <person name="Sasaki T."/>
        </authorList>
    </citation>
    <scope>NUCLEOTIDE SEQUENCE [LARGE SCALE GENOMIC DNA]</scope>
    <source>
        <strain evidence="3">cv. Nipponbare</strain>
    </source>
</reference>
<proteinExistence type="predicted"/>
<dbReference type="AlphaFoldDB" id="A0A0P0XM38"/>
<accession>A0A0P0XM38</accession>
<keyword evidence="3" id="KW-1185">Reference proteome</keyword>
<name>A0A0P0XM38_ORYSJ</name>
<feature type="region of interest" description="Disordered" evidence="1">
    <location>
        <begin position="1"/>
        <end position="41"/>
    </location>
</feature>
<feature type="compositionally biased region" description="Basic and acidic residues" evidence="1">
    <location>
        <begin position="1"/>
        <end position="11"/>
    </location>
</feature>
<dbReference type="SUPFAM" id="SSF141562">
    <property type="entry name" value="At5g01610-like"/>
    <property type="match status" value="1"/>
</dbReference>
<feature type="compositionally biased region" description="Gly residues" evidence="1">
    <location>
        <begin position="141"/>
        <end position="152"/>
    </location>
</feature>
<feature type="region of interest" description="Disordered" evidence="1">
    <location>
        <begin position="54"/>
        <end position="79"/>
    </location>
</feature>
<dbReference type="Gramene" id="Os09t0357850-00">
    <property type="protein sequence ID" value="Os09t0357850-00"/>
    <property type="gene ID" value="Os09g0357850"/>
</dbReference>
<dbReference type="Pfam" id="PF04398">
    <property type="entry name" value="DUF538"/>
    <property type="match status" value="1"/>
</dbReference>
<dbReference type="InterPro" id="IPR036758">
    <property type="entry name" value="At5g01610-like"/>
</dbReference>
<gene>
    <name evidence="2" type="ordered locus">Os09g0357850</name>
    <name evidence="2" type="ORF">OSNPB_090357850</name>
</gene>
<organism evidence="2 3">
    <name type="scientific">Oryza sativa subsp. japonica</name>
    <name type="common">Rice</name>
    <dbReference type="NCBI Taxonomy" id="39947"/>
    <lineage>
        <taxon>Eukaryota</taxon>
        <taxon>Viridiplantae</taxon>
        <taxon>Streptophyta</taxon>
        <taxon>Embryophyta</taxon>
        <taxon>Tracheophyta</taxon>
        <taxon>Spermatophyta</taxon>
        <taxon>Magnoliopsida</taxon>
        <taxon>Liliopsida</taxon>
        <taxon>Poales</taxon>
        <taxon>Poaceae</taxon>
        <taxon>BOP clade</taxon>
        <taxon>Oryzoideae</taxon>
        <taxon>Oryzeae</taxon>
        <taxon>Oryzinae</taxon>
        <taxon>Oryza</taxon>
        <taxon>Oryza sativa</taxon>
    </lineage>
</organism>
<protein>
    <submittedName>
        <fullName evidence="2">Os09g0357850 protein</fullName>
    </submittedName>
</protein>
<dbReference type="InParanoid" id="A0A0P0XM38"/>
<dbReference type="PANTHER" id="PTHR31676">
    <property type="entry name" value="T31J12.3 PROTEIN-RELATED"/>
    <property type="match status" value="1"/>
</dbReference>
<feature type="compositionally biased region" description="Gly residues" evidence="1">
    <location>
        <begin position="69"/>
        <end position="78"/>
    </location>
</feature>
<dbReference type="PANTHER" id="PTHR31676:SF110">
    <property type="entry name" value="TRANSMEMBRANE PROTEIN"/>
    <property type="match status" value="1"/>
</dbReference>
<evidence type="ECO:0000313" key="3">
    <source>
        <dbReference type="Proteomes" id="UP000059680"/>
    </source>
</evidence>
<dbReference type="EMBL" id="AP014965">
    <property type="protein sequence ID" value="BAT07676.1"/>
    <property type="molecule type" value="Genomic_DNA"/>
</dbReference>
<dbReference type="Proteomes" id="UP000059680">
    <property type="component" value="Chromosome 9"/>
</dbReference>
<dbReference type="Gene3D" id="2.30.240.10">
    <property type="entry name" value="At5g01610-like"/>
    <property type="match status" value="1"/>
</dbReference>
<reference evidence="2 3" key="2">
    <citation type="journal article" date="2013" name="Plant Cell Physiol.">
        <title>Rice Annotation Project Database (RAP-DB): an integrative and interactive database for rice genomics.</title>
        <authorList>
            <person name="Sakai H."/>
            <person name="Lee S.S."/>
            <person name="Tanaka T."/>
            <person name="Numa H."/>
            <person name="Kim J."/>
            <person name="Kawahara Y."/>
            <person name="Wakimoto H."/>
            <person name="Yang C.C."/>
            <person name="Iwamoto M."/>
            <person name="Abe T."/>
            <person name="Yamada Y."/>
            <person name="Muto A."/>
            <person name="Inokuchi H."/>
            <person name="Ikemura T."/>
            <person name="Matsumoto T."/>
            <person name="Sasaki T."/>
            <person name="Itoh T."/>
        </authorList>
    </citation>
    <scope>NUCLEOTIDE SEQUENCE [LARGE SCALE GENOMIC DNA]</scope>
    <source>
        <strain evidence="3">cv. Nipponbare</strain>
    </source>
</reference>
<dbReference type="InterPro" id="IPR007493">
    <property type="entry name" value="DUF538"/>
</dbReference>